<evidence type="ECO:0000256" key="1">
    <source>
        <dbReference type="SAM" id="Phobius"/>
    </source>
</evidence>
<dbReference type="EMBL" id="FLUQ01000001">
    <property type="protein sequence ID" value="SBW00287.1"/>
    <property type="molecule type" value="Genomic_DNA"/>
</dbReference>
<evidence type="ECO:0008006" key="3">
    <source>
        <dbReference type="Google" id="ProtNLM"/>
    </source>
</evidence>
<name>A0A212JLI2_9DELT</name>
<feature type="transmembrane region" description="Helical" evidence="1">
    <location>
        <begin position="21"/>
        <end position="43"/>
    </location>
</feature>
<proteinExistence type="predicted"/>
<keyword evidence="1" id="KW-0812">Transmembrane</keyword>
<evidence type="ECO:0000313" key="2">
    <source>
        <dbReference type="EMBL" id="SBW00287.1"/>
    </source>
</evidence>
<organism evidence="2">
    <name type="scientific">uncultured delta proteobacterium</name>
    <dbReference type="NCBI Taxonomy" id="34034"/>
    <lineage>
        <taxon>Bacteria</taxon>
        <taxon>Deltaproteobacteria</taxon>
        <taxon>environmental samples</taxon>
    </lineage>
</organism>
<protein>
    <recommendedName>
        <fullName evidence="3">YcxB-like protein domain-containing protein</fullName>
    </recommendedName>
</protein>
<gene>
    <name evidence="2" type="ORF">KL86DPRO_11757</name>
</gene>
<dbReference type="AlphaFoldDB" id="A0A212JLI2"/>
<keyword evidence="1" id="KW-1133">Transmembrane helix</keyword>
<accession>A0A212JLI2</accession>
<keyword evidence="1" id="KW-0472">Membrane</keyword>
<sequence>MHPDSRFPEDMRTFIVTRRHVFLASLPSLARLFLGALAGIILFDCYTVCRDYGPDLILEHFGSWIPALLTSLWPMYCLFAGLCAFLYWCAGKQKVVGIPVRYGFDDTGVYIDDFYGSSYCRWELFNSTREGREFILLNDGARKILWPKAVWSDAELAAQRTLIREKVSPKRVCEP</sequence>
<reference evidence="2" key="1">
    <citation type="submission" date="2016-04" db="EMBL/GenBank/DDBJ databases">
        <authorList>
            <person name="Evans L.H."/>
            <person name="Alamgir A."/>
            <person name="Owens N."/>
            <person name="Weber N.D."/>
            <person name="Virtaneva K."/>
            <person name="Barbian K."/>
            <person name="Babar A."/>
            <person name="Rosenke K."/>
        </authorList>
    </citation>
    <scope>NUCLEOTIDE SEQUENCE</scope>
    <source>
        <strain evidence="2">86</strain>
    </source>
</reference>
<feature type="transmembrane region" description="Helical" evidence="1">
    <location>
        <begin position="63"/>
        <end position="88"/>
    </location>
</feature>